<dbReference type="SMR" id="A0A836KM69"/>
<evidence type="ECO:0000256" key="11">
    <source>
        <dbReference type="ARBA" id="ARBA00023284"/>
    </source>
</evidence>
<evidence type="ECO:0000256" key="8">
    <source>
        <dbReference type="ARBA" id="ARBA00023002"/>
    </source>
</evidence>
<keyword evidence="6" id="KW-0256">Endoplasmic reticulum</keyword>
<keyword evidence="13" id="KW-0732">Signal</keyword>
<accession>A0A836KM69</accession>
<evidence type="ECO:0000256" key="6">
    <source>
        <dbReference type="ARBA" id="ARBA00022824"/>
    </source>
</evidence>
<dbReference type="InterPro" id="IPR038354">
    <property type="entry name" value="VKOR_sf"/>
</dbReference>
<evidence type="ECO:0000259" key="14">
    <source>
        <dbReference type="SMART" id="SM00756"/>
    </source>
</evidence>
<dbReference type="InterPro" id="IPR042406">
    <property type="entry name" value="VKORC1/VKORC1L1"/>
</dbReference>
<dbReference type="PANTHER" id="PTHR14519:SF5">
    <property type="entry name" value="VITAMIN K EPOXIDE REDUCTASE COMPLEX SUBUNIT 1-LIKE PROTEIN 1"/>
    <property type="match status" value="1"/>
</dbReference>
<evidence type="ECO:0000256" key="10">
    <source>
        <dbReference type="ARBA" id="ARBA00023157"/>
    </source>
</evidence>
<evidence type="ECO:0000256" key="12">
    <source>
        <dbReference type="SAM" id="Phobius"/>
    </source>
</evidence>
<keyword evidence="4 12" id="KW-0812">Transmembrane</keyword>
<dbReference type="KEGG" id="loi:92360220"/>
<comment type="similarity">
    <text evidence="2">Belongs to the VKOR family.</text>
</comment>
<dbReference type="Pfam" id="PF07884">
    <property type="entry name" value="VKOR"/>
    <property type="match status" value="1"/>
</dbReference>
<name>A0A836KM69_9TRYP</name>
<feature type="transmembrane region" description="Helical" evidence="12">
    <location>
        <begin position="92"/>
        <end position="112"/>
    </location>
</feature>
<dbReference type="AlphaFoldDB" id="A0A836KM69"/>
<feature type="transmembrane region" description="Helical" evidence="12">
    <location>
        <begin position="61"/>
        <end position="80"/>
    </location>
</feature>
<dbReference type="CDD" id="cd12917">
    <property type="entry name" value="VKOR_euk"/>
    <property type="match status" value="1"/>
</dbReference>
<gene>
    <name evidence="15" type="ORF">LSCM4_04299</name>
</gene>
<dbReference type="GeneID" id="92360220"/>
<feature type="signal peptide" evidence="13">
    <location>
        <begin position="1"/>
        <end position="24"/>
    </location>
</feature>
<evidence type="ECO:0000256" key="9">
    <source>
        <dbReference type="ARBA" id="ARBA00023136"/>
    </source>
</evidence>
<evidence type="ECO:0000256" key="2">
    <source>
        <dbReference type="ARBA" id="ARBA00006214"/>
    </source>
</evidence>
<evidence type="ECO:0000256" key="3">
    <source>
        <dbReference type="ARBA" id="ARBA00012278"/>
    </source>
</evidence>
<reference evidence="16" key="1">
    <citation type="journal article" date="2021" name="Microbiol. Resour. Announc.">
        <title>LGAAP: Leishmaniinae Genome Assembly and Annotation Pipeline.</title>
        <authorList>
            <person name="Almutairi H."/>
            <person name="Urbaniak M.D."/>
            <person name="Bates M.D."/>
            <person name="Jariyapan N."/>
            <person name="Kwakye-Nuako G."/>
            <person name="Thomaz-Soccol V."/>
            <person name="Al-Salem W.S."/>
            <person name="Dillon R.J."/>
            <person name="Bates P.A."/>
            <person name="Gatherer D."/>
        </authorList>
    </citation>
    <scope>NUCLEOTIDE SEQUENCE [LARGE SCALE GENOMIC DNA]</scope>
</reference>
<dbReference type="RefSeq" id="XP_067062223.1">
    <property type="nucleotide sequence ID" value="XM_067206286.1"/>
</dbReference>
<dbReference type="InterPro" id="IPR012932">
    <property type="entry name" value="VKOR"/>
</dbReference>
<evidence type="ECO:0000256" key="1">
    <source>
        <dbReference type="ARBA" id="ARBA00004477"/>
    </source>
</evidence>
<comment type="subcellular location">
    <subcellularLocation>
        <location evidence="1">Endoplasmic reticulum membrane</location>
        <topology evidence="1">Multi-pass membrane protein</topology>
    </subcellularLocation>
</comment>
<dbReference type="SMART" id="SM00756">
    <property type="entry name" value="VKc"/>
    <property type="match status" value="1"/>
</dbReference>
<dbReference type="EMBL" id="JAFHLR010000027">
    <property type="protein sequence ID" value="KAG5475715.1"/>
    <property type="molecule type" value="Genomic_DNA"/>
</dbReference>
<dbReference type="GO" id="GO:0047057">
    <property type="term" value="F:vitamin-K-epoxide reductase (warfarin-sensitive) activity"/>
    <property type="evidence" value="ECO:0007669"/>
    <property type="project" value="UniProtKB-EC"/>
</dbReference>
<feature type="chain" id="PRO_5032845737" description="vitamin-K-epoxide reductase (warfarin-sensitive)" evidence="13">
    <location>
        <begin position="25"/>
        <end position="163"/>
    </location>
</feature>
<keyword evidence="11" id="KW-0676">Redox-active center</keyword>
<feature type="domain" description="Vitamin K epoxide reductase" evidence="14">
    <location>
        <begin position="1"/>
        <end position="140"/>
    </location>
</feature>
<keyword evidence="9 12" id="KW-0472">Membrane</keyword>
<dbReference type="EC" id="1.17.4.4" evidence="3"/>
<dbReference type="GO" id="GO:0048038">
    <property type="term" value="F:quinone binding"/>
    <property type="evidence" value="ECO:0007669"/>
    <property type="project" value="UniProtKB-KW"/>
</dbReference>
<sequence length="163" mass="17954">MFKFNLTLMGLCLVGFLLSSYAYSVEVRAERAKRLGIVYNAYCDIGPFSCTKVFSSEYGVAARFFGLPKTSIALVGLGYYMVEVLCCWHPTLILVISAPSILATVYLAFILIVVLHDLCLVCCLTYVVNVTTVFVAYRWWRRTAASKAAAAAASSSTKSKKRS</sequence>
<reference evidence="16" key="2">
    <citation type="journal article" date="2021" name="Sci. Data">
        <title>Chromosome-scale genome sequencing, assembly and annotation of six genomes from subfamily Leishmaniinae.</title>
        <authorList>
            <person name="Almutairi H."/>
            <person name="Urbaniak M.D."/>
            <person name="Bates M.D."/>
            <person name="Jariyapan N."/>
            <person name="Kwakye-Nuako G."/>
            <person name="Thomaz Soccol V."/>
            <person name="Al-Salem W.S."/>
            <person name="Dillon R.J."/>
            <person name="Bates P.A."/>
            <person name="Gatherer D."/>
        </authorList>
    </citation>
    <scope>NUCLEOTIDE SEQUENCE [LARGE SCALE GENOMIC DNA]</scope>
</reference>
<comment type="caution">
    <text evidence="15">The sequence shown here is derived from an EMBL/GenBank/DDBJ whole genome shotgun (WGS) entry which is preliminary data.</text>
</comment>
<keyword evidence="16" id="KW-1185">Reference proteome</keyword>
<evidence type="ECO:0000313" key="15">
    <source>
        <dbReference type="EMBL" id="KAG5475715.1"/>
    </source>
</evidence>
<dbReference type="GO" id="GO:0042373">
    <property type="term" value="P:vitamin K metabolic process"/>
    <property type="evidence" value="ECO:0007669"/>
    <property type="project" value="InterPro"/>
</dbReference>
<dbReference type="GO" id="GO:0005789">
    <property type="term" value="C:endoplasmic reticulum membrane"/>
    <property type="evidence" value="ECO:0007669"/>
    <property type="project" value="UniProtKB-SubCell"/>
</dbReference>
<dbReference type="Proteomes" id="UP000674143">
    <property type="component" value="Unassembled WGS sequence"/>
</dbReference>
<protein>
    <recommendedName>
        <fullName evidence="3">vitamin-K-epoxide reductase (warfarin-sensitive)</fullName>
        <ecNumber evidence="3">1.17.4.4</ecNumber>
    </recommendedName>
</protein>
<evidence type="ECO:0000256" key="7">
    <source>
        <dbReference type="ARBA" id="ARBA00022989"/>
    </source>
</evidence>
<evidence type="ECO:0000256" key="4">
    <source>
        <dbReference type="ARBA" id="ARBA00022692"/>
    </source>
</evidence>
<organism evidence="15 16">
    <name type="scientific">Leishmania orientalis</name>
    <dbReference type="NCBI Taxonomy" id="2249476"/>
    <lineage>
        <taxon>Eukaryota</taxon>
        <taxon>Discoba</taxon>
        <taxon>Euglenozoa</taxon>
        <taxon>Kinetoplastea</taxon>
        <taxon>Metakinetoplastina</taxon>
        <taxon>Trypanosomatida</taxon>
        <taxon>Trypanosomatidae</taxon>
        <taxon>Leishmaniinae</taxon>
        <taxon>Leishmania</taxon>
    </lineage>
</organism>
<feature type="transmembrane region" description="Helical" evidence="12">
    <location>
        <begin position="118"/>
        <end position="137"/>
    </location>
</feature>
<keyword evidence="5" id="KW-0874">Quinone</keyword>
<proteinExistence type="inferred from homology"/>
<keyword evidence="7 12" id="KW-1133">Transmembrane helix</keyword>
<keyword evidence="10" id="KW-1015">Disulfide bond</keyword>
<keyword evidence="8" id="KW-0560">Oxidoreductase</keyword>
<evidence type="ECO:0000256" key="13">
    <source>
        <dbReference type="SAM" id="SignalP"/>
    </source>
</evidence>
<evidence type="ECO:0000313" key="16">
    <source>
        <dbReference type="Proteomes" id="UP000674143"/>
    </source>
</evidence>
<dbReference type="Gene3D" id="1.20.1440.130">
    <property type="entry name" value="VKOR domain"/>
    <property type="match status" value="1"/>
</dbReference>
<dbReference type="PANTHER" id="PTHR14519">
    <property type="entry name" value="VITAMIN K EPOXIDE REDUCTASE COMPLEX, SUBUNIT 1"/>
    <property type="match status" value="1"/>
</dbReference>
<evidence type="ECO:0000256" key="5">
    <source>
        <dbReference type="ARBA" id="ARBA00022719"/>
    </source>
</evidence>